<dbReference type="Proteomes" id="UP000504637">
    <property type="component" value="Unplaced"/>
</dbReference>
<organism evidence="3">
    <name type="scientific">Dissoconium aciculare CBS 342.82</name>
    <dbReference type="NCBI Taxonomy" id="1314786"/>
    <lineage>
        <taxon>Eukaryota</taxon>
        <taxon>Fungi</taxon>
        <taxon>Dikarya</taxon>
        <taxon>Ascomycota</taxon>
        <taxon>Pezizomycotina</taxon>
        <taxon>Dothideomycetes</taxon>
        <taxon>Dothideomycetidae</taxon>
        <taxon>Mycosphaerellales</taxon>
        <taxon>Dissoconiaceae</taxon>
        <taxon>Dissoconium</taxon>
    </lineage>
</organism>
<feature type="compositionally biased region" description="Basic and acidic residues" evidence="1">
    <location>
        <begin position="334"/>
        <end position="347"/>
    </location>
</feature>
<sequence>MHSQKSQPLPPDHGSQVTVAHGKHNRLSTDANEFTSPIHHHTRAITAIESSAEESLSVADVPTQSKHNVIVSNHRQDLFTPLPAEVRNRIYELCLTEQPIGIRESRYTHYPVYIGSIAKWTEPALLQTSKFIRDEATRLYYANNTVTIHLKTSEFPSACRWLTSISRRCGARPFRFFRFMVMYPRWDDLAGFQSLARLYFDTTLELANPEIADIELANIRWAQNILALKEGDPDDIKLATTPVFDSFGNRVNIFPERWPMRVFRRCSMFLGAVQQFTVMLLALQDALELGRKARQMKWPRARFELELATWLEDKESTTQVRSAKAQRAGRRKKSEAEADKKAARERGFAALLGRT</sequence>
<evidence type="ECO:0000313" key="2">
    <source>
        <dbReference type="Proteomes" id="UP000504637"/>
    </source>
</evidence>
<evidence type="ECO:0000313" key="3">
    <source>
        <dbReference type="RefSeq" id="XP_033463775.1"/>
    </source>
</evidence>
<gene>
    <name evidence="3" type="ORF">K489DRAFT_407442</name>
</gene>
<dbReference type="RefSeq" id="XP_033463775.1">
    <property type="nucleotide sequence ID" value="XM_033607368.1"/>
</dbReference>
<protein>
    <submittedName>
        <fullName evidence="3">Uncharacterized protein</fullName>
    </submittedName>
</protein>
<reference evidence="3" key="2">
    <citation type="submission" date="2020-04" db="EMBL/GenBank/DDBJ databases">
        <authorList>
            <consortium name="NCBI Genome Project"/>
        </authorList>
    </citation>
    <scope>NUCLEOTIDE SEQUENCE</scope>
    <source>
        <strain evidence="3">CBS 342.82</strain>
    </source>
</reference>
<dbReference type="OrthoDB" id="62952at2759"/>
<dbReference type="InterPro" id="IPR038883">
    <property type="entry name" value="AN11006-like"/>
</dbReference>
<dbReference type="PANTHER" id="PTHR42085">
    <property type="entry name" value="F-BOX DOMAIN-CONTAINING PROTEIN"/>
    <property type="match status" value="1"/>
</dbReference>
<accession>A0A6J3MGD4</accession>
<name>A0A6J3MGD4_9PEZI</name>
<reference evidence="3" key="1">
    <citation type="submission" date="2020-01" db="EMBL/GenBank/DDBJ databases">
        <authorList>
            <consortium name="DOE Joint Genome Institute"/>
            <person name="Haridas S."/>
            <person name="Albert R."/>
            <person name="Binder M."/>
            <person name="Bloem J."/>
            <person name="Labutti K."/>
            <person name="Salamov A."/>
            <person name="Andreopoulos B."/>
            <person name="Baker S.E."/>
            <person name="Barry K."/>
            <person name="Bills G."/>
            <person name="Bluhm B.H."/>
            <person name="Cannon C."/>
            <person name="Castanera R."/>
            <person name="Culley D.E."/>
            <person name="Daum C."/>
            <person name="Ezra D."/>
            <person name="Gonzalez J.B."/>
            <person name="Henrissat B."/>
            <person name="Kuo A."/>
            <person name="Liang C."/>
            <person name="Lipzen A."/>
            <person name="Lutzoni F."/>
            <person name="Magnuson J."/>
            <person name="Mondo S."/>
            <person name="Nolan M."/>
            <person name="Ohm R."/>
            <person name="Pangilinan J."/>
            <person name="Park H.-J."/>
            <person name="Ramirez L."/>
            <person name="Alfaro M."/>
            <person name="Sun H."/>
            <person name="Tritt A."/>
            <person name="Yoshinaga Y."/>
            <person name="Zwiers L.-H."/>
            <person name="Turgeon B.G."/>
            <person name="Goodwin S.B."/>
            <person name="Spatafora J.W."/>
            <person name="Crous P.W."/>
            <person name="Grigoriev I.V."/>
        </authorList>
    </citation>
    <scope>NUCLEOTIDE SEQUENCE</scope>
    <source>
        <strain evidence="3">CBS 342.82</strain>
    </source>
</reference>
<dbReference type="GeneID" id="54365168"/>
<evidence type="ECO:0000256" key="1">
    <source>
        <dbReference type="SAM" id="MobiDB-lite"/>
    </source>
</evidence>
<dbReference type="PANTHER" id="PTHR42085:SF2">
    <property type="entry name" value="F-BOX DOMAIN-CONTAINING PROTEIN"/>
    <property type="match status" value="1"/>
</dbReference>
<keyword evidence="2" id="KW-1185">Reference proteome</keyword>
<reference evidence="3" key="3">
    <citation type="submission" date="2025-08" db="UniProtKB">
        <authorList>
            <consortium name="RefSeq"/>
        </authorList>
    </citation>
    <scope>IDENTIFICATION</scope>
    <source>
        <strain evidence="3">CBS 342.82</strain>
    </source>
</reference>
<feature type="region of interest" description="Disordered" evidence="1">
    <location>
        <begin position="1"/>
        <end position="20"/>
    </location>
</feature>
<proteinExistence type="predicted"/>
<dbReference type="AlphaFoldDB" id="A0A6J3MGD4"/>
<feature type="region of interest" description="Disordered" evidence="1">
    <location>
        <begin position="317"/>
        <end position="355"/>
    </location>
</feature>